<comment type="caution">
    <text evidence="1">The sequence shown here is derived from an EMBL/GenBank/DDBJ whole genome shotgun (WGS) entry which is preliminary data.</text>
</comment>
<dbReference type="Proteomes" id="UP000033530">
    <property type="component" value="Unassembled WGS sequence"/>
</dbReference>
<gene>
    <name evidence="1" type="ORF">VV61_03510</name>
</gene>
<evidence type="ECO:0000313" key="2">
    <source>
        <dbReference type="Proteomes" id="UP000033530"/>
    </source>
</evidence>
<accession>A0AAJ0JSE2</accession>
<name>A0AAJ0JSE2_STACA</name>
<proteinExistence type="predicted"/>
<dbReference type="AlphaFoldDB" id="A0AAJ0JSE2"/>
<dbReference type="RefSeq" id="WP_046099512.1">
    <property type="nucleotide sequence ID" value="NZ_CP015552.1"/>
</dbReference>
<organism evidence="1 2">
    <name type="scientific">Staphylococcus carnosus</name>
    <dbReference type="NCBI Taxonomy" id="1281"/>
    <lineage>
        <taxon>Bacteria</taxon>
        <taxon>Bacillati</taxon>
        <taxon>Bacillota</taxon>
        <taxon>Bacilli</taxon>
        <taxon>Bacillales</taxon>
        <taxon>Staphylococcaceae</taxon>
        <taxon>Staphylococcus</taxon>
    </lineage>
</organism>
<sequence>MLNEKEYFERDDRLNEQRAKLYKDFARNLNTIVEEYIDNAVEESNNVEEVRSVVDYIKKFEMNGLDPQIKNLLHGYAKHKLEKRISKMSIK</sequence>
<reference evidence="1 2" key="1">
    <citation type="submission" date="2015-03" db="EMBL/GenBank/DDBJ databases">
        <title>Draft Genome Sequence of S. carnosus subsp. utilis LTH 7013, Isolated from South Tirolean Ham.</title>
        <authorList>
            <person name="Mueller A."/>
            <person name="Huptas C."/>
            <person name="Wenning M."/>
            <person name="Weiss A."/>
            <person name="Schmidt H."/>
        </authorList>
    </citation>
    <scope>NUCLEOTIDE SEQUENCE [LARGE SCALE GENOMIC DNA]</scope>
    <source>
        <strain evidence="1 2">LTH7013</strain>
    </source>
</reference>
<evidence type="ECO:0000313" key="1">
    <source>
        <dbReference type="EMBL" id="KKB26566.1"/>
    </source>
</evidence>
<dbReference type="EMBL" id="LAIU01000001">
    <property type="protein sequence ID" value="KKB26566.1"/>
    <property type="molecule type" value="Genomic_DNA"/>
</dbReference>
<protein>
    <submittedName>
        <fullName evidence="1">Uncharacterized protein</fullName>
    </submittedName>
</protein>